<evidence type="ECO:0000259" key="3">
    <source>
        <dbReference type="Pfam" id="PF13628"/>
    </source>
</evidence>
<evidence type="ECO:0000313" key="5">
    <source>
        <dbReference type="Proteomes" id="UP001500655"/>
    </source>
</evidence>
<protein>
    <recommendedName>
        <fullName evidence="3">DUF4142 domain-containing protein</fullName>
    </recommendedName>
</protein>
<feature type="transmembrane region" description="Helical" evidence="1">
    <location>
        <begin position="218"/>
        <end position="240"/>
    </location>
</feature>
<accession>A0ABN2JUB5</accession>
<keyword evidence="2" id="KW-0732">Signal</keyword>
<keyword evidence="1" id="KW-1133">Transmembrane helix</keyword>
<sequence>MWFARVFTVLLVGLSSLFFNVSQAHAQGAGPSPIDPVRGDLDTVDRETPWGPLSQYDRNLLINVAWANLWEGPTSGTIADRSANPRVQAVARQLMHEHHALEEATQEVADQLDFTLPDHPNPLQEAWISDILGRTGADADAAWANITRQAHGTIFMLISQVRAQTRNDVMRAFAQKANETVQRHMTLLESTGLVRANALYVGSADMAPHQPLPDGKEILAGVAAALAVAALTVMLVRALARYEPRAASE</sequence>
<feature type="signal peptide" evidence="2">
    <location>
        <begin position="1"/>
        <end position="26"/>
    </location>
</feature>
<proteinExistence type="predicted"/>
<dbReference type="RefSeq" id="WP_344076733.1">
    <property type="nucleotide sequence ID" value="NZ_BAAALS010000002.1"/>
</dbReference>
<evidence type="ECO:0000313" key="4">
    <source>
        <dbReference type="EMBL" id="GAA1738968.1"/>
    </source>
</evidence>
<dbReference type="Pfam" id="PF13628">
    <property type="entry name" value="DUF4142"/>
    <property type="match status" value="1"/>
</dbReference>
<keyword evidence="5" id="KW-1185">Reference proteome</keyword>
<name>A0ABN2JUB5_9ACTN</name>
<organism evidence="4 5">
    <name type="scientific">Luedemannella helvata</name>
    <dbReference type="NCBI Taxonomy" id="349315"/>
    <lineage>
        <taxon>Bacteria</taxon>
        <taxon>Bacillati</taxon>
        <taxon>Actinomycetota</taxon>
        <taxon>Actinomycetes</taxon>
        <taxon>Micromonosporales</taxon>
        <taxon>Micromonosporaceae</taxon>
        <taxon>Luedemannella</taxon>
    </lineage>
</organism>
<evidence type="ECO:0000256" key="2">
    <source>
        <dbReference type="SAM" id="SignalP"/>
    </source>
</evidence>
<dbReference type="EMBL" id="BAAALS010000002">
    <property type="protein sequence ID" value="GAA1738968.1"/>
    <property type="molecule type" value="Genomic_DNA"/>
</dbReference>
<comment type="caution">
    <text evidence="4">The sequence shown here is derived from an EMBL/GenBank/DDBJ whole genome shotgun (WGS) entry which is preliminary data.</text>
</comment>
<gene>
    <name evidence="4" type="ORF">GCM10009681_07200</name>
</gene>
<reference evidence="4 5" key="1">
    <citation type="journal article" date="2019" name="Int. J. Syst. Evol. Microbiol.">
        <title>The Global Catalogue of Microorganisms (GCM) 10K type strain sequencing project: providing services to taxonomists for standard genome sequencing and annotation.</title>
        <authorList>
            <consortium name="The Broad Institute Genomics Platform"/>
            <consortium name="The Broad Institute Genome Sequencing Center for Infectious Disease"/>
            <person name="Wu L."/>
            <person name="Ma J."/>
        </authorList>
    </citation>
    <scope>NUCLEOTIDE SEQUENCE [LARGE SCALE GENOMIC DNA]</scope>
    <source>
        <strain evidence="4 5">JCM 13249</strain>
    </source>
</reference>
<keyword evidence="1" id="KW-0472">Membrane</keyword>
<evidence type="ECO:0000256" key="1">
    <source>
        <dbReference type="SAM" id="Phobius"/>
    </source>
</evidence>
<dbReference type="InterPro" id="IPR025419">
    <property type="entry name" value="DUF4142"/>
</dbReference>
<feature type="chain" id="PRO_5045350758" description="DUF4142 domain-containing protein" evidence="2">
    <location>
        <begin position="27"/>
        <end position="249"/>
    </location>
</feature>
<feature type="domain" description="DUF4142" evidence="3">
    <location>
        <begin position="57"/>
        <end position="186"/>
    </location>
</feature>
<dbReference type="Proteomes" id="UP001500655">
    <property type="component" value="Unassembled WGS sequence"/>
</dbReference>
<keyword evidence="1" id="KW-0812">Transmembrane</keyword>